<proteinExistence type="predicted"/>
<dbReference type="EMBL" id="CAJSTJ010000123">
    <property type="protein sequence ID" value="CAG7558372.1"/>
    <property type="molecule type" value="Genomic_DNA"/>
</dbReference>
<reference evidence="2" key="1">
    <citation type="submission" date="2021-05" db="EMBL/GenBank/DDBJ databases">
        <authorList>
            <person name="Khan N."/>
        </authorList>
    </citation>
    <scope>NUCLEOTIDE SEQUENCE</scope>
</reference>
<gene>
    <name evidence="2" type="ORF">FEQUK3_LOCUS4078</name>
</gene>
<name>A0A8J2IKW3_FUSEQ</name>
<sequence>MATQAPNTSLLDTPILATSLHHTSILDTSTRDTPTSDNPTATNLIDHPHNRPDTPDVLAPFELPDLLNQVDRECPTIPFPVMDMIKTFSSLPAEMRDAIWKAVSPSGHDAIMGPYCISDGDTIDHGAFSSILCNPEVRVATQVSREALNAWTKASVGKLFMSLRDQSLDSFQDLRFDVDSIVTLWPHTWGLRHLFHSLIRRHHRGCKPVKNIYIGVSVVVCEPDVSPVANSQLGEAKFCLFGLEDSALPAFLGNCNARRRFHHSNECFITSLQEYWAEGEYTKEMRQIWEECVSTTDGKLSPELVPVVVGTERADEIQYRAGLRWRDEIEDGKLAYSRQTFGQTKEWFEAGPPHLNFRLLRRIRCSKCWPAEADYFTLLDAVAPSEEAPDDHTD</sequence>
<organism evidence="2 3">
    <name type="scientific">Fusarium equiseti</name>
    <name type="common">Fusarium scirpi</name>
    <dbReference type="NCBI Taxonomy" id="61235"/>
    <lineage>
        <taxon>Eukaryota</taxon>
        <taxon>Fungi</taxon>
        <taxon>Dikarya</taxon>
        <taxon>Ascomycota</taxon>
        <taxon>Pezizomycotina</taxon>
        <taxon>Sordariomycetes</taxon>
        <taxon>Hypocreomycetidae</taxon>
        <taxon>Hypocreales</taxon>
        <taxon>Nectriaceae</taxon>
        <taxon>Fusarium</taxon>
        <taxon>Fusarium incarnatum-equiseti species complex</taxon>
    </lineage>
</organism>
<feature type="region of interest" description="Disordered" evidence="1">
    <location>
        <begin position="27"/>
        <end position="50"/>
    </location>
</feature>
<feature type="compositionally biased region" description="Polar residues" evidence="1">
    <location>
        <begin position="27"/>
        <end position="43"/>
    </location>
</feature>
<accession>A0A8J2IKW3</accession>
<protein>
    <submittedName>
        <fullName evidence="2">Uncharacterized protein</fullName>
    </submittedName>
</protein>
<evidence type="ECO:0000313" key="3">
    <source>
        <dbReference type="Proteomes" id="UP000693738"/>
    </source>
</evidence>
<evidence type="ECO:0000313" key="2">
    <source>
        <dbReference type="EMBL" id="CAG7558372.1"/>
    </source>
</evidence>
<dbReference type="AlphaFoldDB" id="A0A8J2IKW3"/>
<evidence type="ECO:0000256" key="1">
    <source>
        <dbReference type="SAM" id="MobiDB-lite"/>
    </source>
</evidence>
<dbReference type="Proteomes" id="UP000693738">
    <property type="component" value="Unassembled WGS sequence"/>
</dbReference>
<comment type="caution">
    <text evidence="2">The sequence shown here is derived from an EMBL/GenBank/DDBJ whole genome shotgun (WGS) entry which is preliminary data.</text>
</comment>